<proteinExistence type="predicted"/>
<name>A0ACB9FT49_9ASTR</name>
<comment type="caution">
    <text evidence="1">The sequence shown here is derived from an EMBL/GenBank/DDBJ whole genome shotgun (WGS) entry which is preliminary data.</text>
</comment>
<reference evidence="2" key="1">
    <citation type="journal article" date="2022" name="Mol. Ecol. Resour.">
        <title>The genomes of chicory, endive, great burdock and yacon provide insights into Asteraceae palaeo-polyploidization history and plant inulin production.</title>
        <authorList>
            <person name="Fan W."/>
            <person name="Wang S."/>
            <person name="Wang H."/>
            <person name="Wang A."/>
            <person name="Jiang F."/>
            <person name="Liu H."/>
            <person name="Zhao H."/>
            <person name="Xu D."/>
            <person name="Zhang Y."/>
        </authorList>
    </citation>
    <scope>NUCLEOTIDE SEQUENCE [LARGE SCALE GENOMIC DNA]</scope>
    <source>
        <strain evidence="2">cv. Yunnan</strain>
    </source>
</reference>
<organism evidence="1 2">
    <name type="scientific">Smallanthus sonchifolius</name>
    <dbReference type="NCBI Taxonomy" id="185202"/>
    <lineage>
        <taxon>Eukaryota</taxon>
        <taxon>Viridiplantae</taxon>
        <taxon>Streptophyta</taxon>
        <taxon>Embryophyta</taxon>
        <taxon>Tracheophyta</taxon>
        <taxon>Spermatophyta</taxon>
        <taxon>Magnoliopsida</taxon>
        <taxon>eudicotyledons</taxon>
        <taxon>Gunneridae</taxon>
        <taxon>Pentapetalae</taxon>
        <taxon>asterids</taxon>
        <taxon>campanulids</taxon>
        <taxon>Asterales</taxon>
        <taxon>Asteraceae</taxon>
        <taxon>Asteroideae</taxon>
        <taxon>Heliantheae alliance</taxon>
        <taxon>Millerieae</taxon>
        <taxon>Smallanthus</taxon>
    </lineage>
</organism>
<reference evidence="1 2" key="2">
    <citation type="journal article" date="2022" name="Mol. Ecol. Resour.">
        <title>The genomes of chicory, endive, great burdock and yacon provide insights into Asteraceae paleo-polyploidization history and plant inulin production.</title>
        <authorList>
            <person name="Fan W."/>
            <person name="Wang S."/>
            <person name="Wang H."/>
            <person name="Wang A."/>
            <person name="Jiang F."/>
            <person name="Liu H."/>
            <person name="Zhao H."/>
            <person name="Xu D."/>
            <person name="Zhang Y."/>
        </authorList>
    </citation>
    <scope>NUCLEOTIDE SEQUENCE [LARGE SCALE GENOMIC DNA]</scope>
    <source>
        <strain evidence="2">cv. Yunnan</strain>
        <tissue evidence="1">Leaves</tissue>
    </source>
</reference>
<dbReference type="EMBL" id="CM042033">
    <property type="protein sequence ID" value="KAI3774088.1"/>
    <property type="molecule type" value="Genomic_DNA"/>
</dbReference>
<evidence type="ECO:0000313" key="1">
    <source>
        <dbReference type="EMBL" id="KAI3774088.1"/>
    </source>
</evidence>
<sequence length="155" mass="17625">MEFEYKRRFVESLERKVKSTFLHGCVRLNMHTNPFPKRVRTLKKGGNVNPCCSSALLIFHPQNLLFTDYLQNGCDFGQVILVSLRFLAIQPWHLHPVEHHHLGRHASDEPSVHPASHPVSHPVVGHLTVPSPSVASSHEQIRRPTLTADLHLLVF</sequence>
<dbReference type="Proteomes" id="UP001056120">
    <property type="component" value="Linkage Group LG16"/>
</dbReference>
<gene>
    <name evidence="1" type="ORF">L1987_48631</name>
</gene>
<protein>
    <submittedName>
        <fullName evidence="1">Uncharacterized protein</fullName>
    </submittedName>
</protein>
<keyword evidence="2" id="KW-1185">Reference proteome</keyword>
<accession>A0ACB9FT49</accession>
<evidence type="ECO:0000313" key="2">
    <source>
        <dbReference type="Proteomes" id="UP001056120"/>
    </source>
</evidence>